<dbReference type="Proteomes" id="UP001280121">
    <property type="component" value="Unassembled WGS sequence"/>
</dbReference>
<dbReference type="PANTHER" id="PTHR46481:SF10">
    <property type="entry name" value="ZINC FINGER BED DOMAIN-CONTAINING PROTEIN 39"/>
    <property type="match status" value="1"/>
</dbReference>
<evidence type="ECO:0000313" key="7">
    <source>
        <dbReference type="Proteomes" id="UP001280121"/>
    </source>
</evidence>
<evidence type="ECO:0008006" key="8">
    <source>
        <dbReference type="Google" id="ProtNLM"/>
    </source>
</evidence>
<dbReference type="SUPFAM" id="SSF53098">
    <property type="entry name" value="Ribonuclease H-like"/>
    <property type="match status" value="1"/>
</dbReference>
<gene>
    <name evidence="6" type="ORF">Ddye_007619</name>
</gene>
<dbReference type="InterPro" id="IPR052035">
    <property type="entry name" value="ZnF_BED_domain_contain"/>
</dbReference>
<dbReference type="EMBL" id="JANJYI010000002">
    <property type="protein sequence ID" value="KAK2661086.1"/>
    <property type="molecule type" value="Genomic_DNA"/>
</dbReference>
<protein>
    <recommendedName>
        <fullName evidence="8">BED-type domain-containing protein</fullName>
    </recommendedName>
</protein>
<keyword evidence="5" id="KW-0539">Nucleus</keyword>
<dbReference type="InterPro" id="IPR012337">
    <property type="entry name" value="RNaseH-like_sf"/>
</dbReference>
<keyword evidence="3" id="KW-0863">Zinc-finger</keyword>
<organism evidence="6 7">
    <name type="scientific">Dipteronia dyeriana</name>
    <dbReference type="NCBI Taxonomy" id="168575"/>
    <lineage>
        <taxon>Eukaryota</taxon>
        <taxon>Viridiplantae</taxon>
        <taxon>Streptophyta</taxon>
        <taxon>Embryophyta</taxon>
        <taxon>Tracheophyta</taxon>
        <taxon>Spermatophyta</taxon>
        <taxon>Magnoliopsida</taxon>
        <taxon>eudicotyledons</taxon>
        <taxon>Gunneridae</taxon>
        <taxon>Pentapetalae</taxon>
        <taxon>rosids</taxon>
        <taxon>malvids</taxon>
        <taxon>Sapindales</taxon>
        <taxon>Sapindaceae</taxon>
        <taxon>Hippocastanoideae</taxon>
        <taxon>Acereae</taxon>
        <taxon>Dipteronia</taxon>
    </lineage>
</organism>
<reference evidence="6" key="1">
    <citation type="journal article" date="2023" name="Plant J.">
        <title>Genome sequences and population genomics provide insights into the demographic history, inbreeding, and mutation load of two 'living fossil' tree species of Dipteronia.</title>
        <authorList>
            <person name="Feng Y."/>
            <person name="Comes H.P."/>
            <person name="Chen J."/>
            <person name="Zhu S."/>
            <person name="Lu R."/>
            <person name="Zhang X."/>
            <person name="Li P."/>
            <person name="Qiu J."/>
            <person name="Olsen K.M."/>
            <person name="Qiu Y."/>
        </authorList>
    </citation>
    <scope>NUCLEOTIDE SEQUENCE</scope>
    <source>
        <strain evidence="6">KIB01</strain>
    </source>
</reference>
<accession>A0AAD9XKR4</accession>
<sequence>MPPSSDEFDAYEEEKPLKSNLFRVHMKKIELDDGTIKIMCNYCPEIYNAPKSFGYGTYWNHVKRNHPSELVKASNQGQISRVTLTRALFSIYKKKTEIDIWTDNFGSHHYMGVTCHYIDNNWNMQKRIIAFRVFDESHTAHNIFRHLKIIFEEFHIQNKIFAIDFDNAASNTASIPMLKELCNPYFGEPRSYDLRASSSSSSNSHSELDRYLEANHVFLEDKFTIQGWWKDYEQDISNFGCYCQINSWNTGFYRCCGTRI</sequence>
<name>A0AAD9XKR4_9ROSI</name>
<keyword evidence="7" id="KW-1185">Reference proteome</keyword>
<proteinExistence type="predicted"/>
<dbReference type="PANTHER" id="PTHR46481">
    <property type="entry name" value="ZINC FINGER BED DOMAIN-CONTAINING PROTEIN 4"/>
    <property type="match status" value="1"/>
</dbReference>
<evidence type="ECO:0000256" key="4">
    <source>
        <dbReference type="ARBA" id="ARBA00022833"/>
    </source>
</evidence>
<dbReference type="GO" id="GO:0008270">
    <property type="term" value="F:zinc ion binding"/>
    <property type="evidence" value="ECO:0007669"/>
    <property type="project" value="UniProtKB-KW"/>
</dbReference>
<comment type="caution">
    <text evidence="6">The sequence shown here is derived from an EMBL/GenBank/DDBJ whole genome shotgun (WGS) entry which is preliminary data.</text>
</comment>
<keyword evidence="4" id="KW-0862">Zinc</keyword>
<dbReference type="AlphaFoldDB" id="A0AAD9XKR4"/>
<evidence type="ECO:0000256" key="5">
    <source>
        <dbReference type="ARBA" id="ARBA00023242"/>
    </source>
</evidence>
<evidence type="ECO:0000256" key="2">
    <source>
        <dbReference type="ARBA" id="ARBA00022723"/>
    </source>
</evidence>
<evidence type="ECO:0000313" key="6">
    <source>
        <dbReference type="EMBL" id="KAK2661086.1"/>
    </source>
</evidence>
<dbReference type="GO" id="GO:0005634">
    <property type="term" value="C:nucleus"/>
    <property type="evidence" value="ECO:0007669"/>
    <property type="project" value="UniProtKB-SubCell"/>
</dbReference>
<evidence type="ECO:0000256" key="1">
    <source>
        <dbReference type="ARBA" id="ARBA00004123"/>
    </source>
</evidence>
<comment type="subcellular location">
    <subcellularLocation>
        <location evidence="1">Nucleus</location>
    </subcellularLocation>
</comment>
<evidence type="ECO:0000256" key="3">
    <source>
        <dbReference type="ARBA" id="ARBA00022771"/>
    </source>
</evidence>
<keyword evidence="2" id="KW-0479">Metal-binding</keyword>